<keyword evidence="1" id="KW-0732">Signal</keyword>
<dbReference type="InterPro" id="IPR026847">
    <property type="entry name" value="VPS13"/>
</dbReference>
<dbReference type="Proteomes" id="UP000436088">
    <property type="component" value="Unassembled WGS sequence"/>
</dbReference>
<dbReference type="Pfam" id="PF00078">
    <property type="entry name" value="RVT_1"/>
    <property type="match status" value="1"/>
</dbReference>
<gene>
    <name evidence="3" type="ORF">F3Y22_tig00110482pilonHSYRG00005</name>
</gene>
<evidence type="ECO:0000259" key="2">
    <source>
        <dbReference type="Pfam" id="PF00078"/>
    </source>
</evidence>
<organism evidence="3 4">
    <name type="scientific">Hibiscus syriacus</name>
    <name type="common">Rose of Sharon</name>
    <dbReference type="NCBI Taxonomy" id="106335"/>
    <lineage>
        <taxon>Eukaryota</taxon>
        <taxon>Viridiplantae</taxon>
        <taxon>Streptophyta</taxon>
        <taxon>Embryophyta</taxon>
        <taxon>Tracheophyta</taxon>
        <taxon>Spermatophyta</taxon>
        <taxon>Magnoliopsida</taxon>
        <taxon>eudicotyledons</taxon>
        <taxon>Gunneridae</taxon>
        <taxon>Pentapetalae</taxon>
        <taxon>rosids</taxon>
        <taxon>malvids</taxon>
        <taxon>Malvales</taxon>
        <taxon>Malvaceae</taxon>
        <taxon>Malvoideae</taxon>
        <taxon>Hibiscus</taxon>
    </lineage>
</organism>
<keyword evidence="4" id="KW-1185">Reference proteome</keyword>
<dbReference type="Pfam" id="PF06101">
    <property type="entry name" value="Vps62"/>
    <property type="match status" value="1"/>
</dbReference>
<feature type="signal peptide" evidence="1">
    <location>
        <begin position="1"/>
        <end position="16"/>
    </location>
</feature>
<evidence type="ECO:0000313" key="4">
    <source>
        <dbReference type="Proteomes" id="UP000436088"/>
    </source>
</evidence>
<protein>
    <recommendedName>
        <fullName evidence="2">Reverse transcriptase domain-containing protein</fullName>
    </recommendedName>
</protein>
<dbReference type="PANTHER" id="PTHR16166:SF137">
    <property type="entry name" value="PLECKSTRIN HOMOLOGY (PH) DOMAIN-CONTAINING PROTEIN"/>
    <property type="match status" value="1"/>
</dbReference>
<feature type="chain" id="PRO_5025680085" description="Reverse transcriptase domain-containing protein" evidence="1">
    <location>
        <begin position="17"/>
        <end position="1883"/>
    </location>
</feature>
<dbReference type="EMBL" id="VEPZ02001007">
    <property type="protein sequence ID" value="KAE8702415.1"/>
    <property type="molecule type" value="Genomic_DNA"/>
</dbReference>
<dbReference type="PANTHER" id="PTHR16166">
    <property type="entry name" value="VACUOLAR PROTEIN SORTING-ASSOCIATED PROTEIN VPS13"/>
    <property type="match status" value="1"/>
</dbReference>
<dbReference type="InterPro" id="IPR009291">
    <property type="entry name" value="Vps62"/>
</dbReference>
<dbReference type="InterPro" id="IPR000477">
    <property type="entry name" value="RT_dom"/>
</dbReference>
<evidence type="ECO:0000313" key="3">
    <source>
        <dbReference type="EMBL" id="KAE8702415.1"/>
    </source>
</evidence>
<dbReference type="GO" id="GO:0006623">
    <property type="term" value="P:protein targeting to vacuole"/>
    <property type="evidence" value="ECO:0007669"/>
    <property type="project" value="TreeGrafter"/>
</dbReference>
<evidence type="ECO:0000256" key="1">
    <source>
        <dbReference type="SAM" id="SignalP"/>
    </source>
</evidence>
<name>A0A6A3AGR2_HIBSY</name>
<comment type="caution">
    <text evidence="3">The sequence shown here is derived from an EMBL/GenBank/DDBJ whole genome shotgun (WGS) entry which is preliminary data.</text>
</comment>
<dbReference type="GO" id="GO:0045053">
    <property type="term" value="P:protein retention in Golgi apparatus"/>
    <property type="evidence" value="ECO:0007669"/>
    <property type="project" value="TreeGrafter"/>
</dbReference>
<reference evidence="3" key="1">
    <citation type="submission" date="2019-09" db="EMBL/GenBank/DDBJ databases">
        <title>Draft genome information of white flower Hibiscus syriacus.</title>
        <authorList>
            <person name="Kim Y.-M."/>
        </authorList>
    </citation>
    <scope>NUCLEOTIDE SEQUENCE [LARGE SCALE GENOMIC DNA]</scope>
    <source>
        <strain evidence="3">YM2019G1</strain>
    </source>
</reference>
<feature type="domain" description="Reverse transcriptase" evidence="2">
    <location>
        <begin position="818"/>
        <end position="962"/>
    </location>
</feature>
<dbReference type="SUPFAM" id="SSF56672">
    <property type="entry name" value="DNA/RNA polymerases"/>
    <property type="match status" value="1"/>
</dbReference>
<accession>A0A6A3AGR2</accession>
<dbReference type="InterPro" id="IPR043502">
    <property type="entry name" value="DNA/RNA_pol_sf"/>
</dbReference>
<proteinExistence type="predicted"/>
<sequence length="1883" mass="210388">MFNHCFLFAVVKLVFTSFNSDDEDYQGYEYSLFGQLSEVRVVYLNRFVQEVISYFMGLVPNDSKSVVKFKDQVSNSEKWFTTSEIEGSPALRLDISLRKPIILMPRKTDSLDYLKLDVVHITVQNTFQWLCGTKSDLNAVHFDIMTIKIEDINLNVGTESVLSESIIKDVKGVSIVIRRSLRDLMHQVPSIEAAIKIEELKAELTNREYMIITECALSNISETPHIVPPLSSDFLKSSLDAVEDVIPESGVEPRTPNGETWTVMKVSVVINLVEMGLYVGEEWRSPLATVQASDAWLLYMSNTLDEGILSASLKGFTVIDNRVGTREEFKLAIAMPKNPLFSVADTNDQNISNANNTKENYIKPRPTMLLVDAKFSKLSTSVSVCIQKPQLLVALDFLLALVEFFVPTVGTMMTNEEDKKSLHMADAIILDKPTYAQPSAQEGVDLAAPSNEALIYVGNGKKLQFKNVLIKNGHYLDSCISLGTNSGYCASKDDLVYLEGGEEDLEVDTSREIANHITPQNAVVDRSAEFIIEFQLVGRKATRFHFILVARMKWVLDRDPRLSRYGALFIRQKGVVETICVQSLLPKSLSDHNPVSLEDKAVNWGPKPFSSKFTGIPESISDLERKINELDLIAQGGILSKQEWDQLRLCRTNLWRLYRTEESIWFQKSRARWIKEGDRNTRFFHLSALNRSKRNEILSLKIMECGFRSSTIKGDQSKKLEEHFLEQEIWQAIVSSDSSKAPGPDGFTMGFFKNCWPILKEHVLKFFEDSILEGNGSTFAFIPGRQLLDCAFIANEGIDYWRKKGLKGVAFKVDFLYFTASISVLVNGSPSEEFHMAKGLRQGCSLSPLLFNIVGELLNLMISKAVDRGLFQGFVIGESENSVRLTHLQFADDLIIFCQASLSQIKNVKRVLRIFSVMTGLHLNLAKSKLFGINVEEEVLSEWASSVGCSIDSLPTDYLGLPLGAKKNSEALWDPVFKNFSSKLAGWKANCLSLAGRTVLLKSVLTSLPIFFLSLFRMPCKIGKKLNSLMASFLWGDNEDKRKIHWVNWKSVCTPLNCGGLGVLDVNISNRALLGKWVWKFANEKILCGKVCYVAGTRSNSKLKLGNGKSIAFWTDSWADESPLKYLFPRCMRCQQINGWDGLFSVKSCRKELGKVSGESDLWVKGVWQGLSPPRVEVFLWQLAHQKVAVREELVKRDSKLLGNSLSPSKGSTFFAMFLGLSKWFLAKYPKCPIQEDVLIGDPSLADGIKALNIYNFQVSRWIPPPMDFLKMNVDGAVRLDGSNGGSPAVAELKAIKRGIEIYMSSCWVKVGRLIVESDCKSAVEWVHTPAMAPVFILPLVKEISSFITDRVHSIRLIPRAIGPELTFYNASKDVGESSVLSNKLLHTQLDAFGRLILKGDTVEMTSNALGLTMESNGVRILEPFDTSIKYFGLSKENVKGNDCLLFPVRQSWNIRNPNNDQIYAFWRARAPVGFAVLGDYLTPLDKPPTKGVLAVNTNYVPVKRPTSFKQIWPPLDSGGISDEFELDSKTLSNGVLGEGEICCSVWFPEAPEGYVALGTALPPVIPVVTSNMLLVYCEYPCSLAFWRVDNSLGTFLPAEPTNLSLLARPYELRHVIIMSPEVYPKASRSSDIQTAVSGRISNQQSDHSIVVNSGRRFEAVASFRYEPPNTCIVLHDAEDEDLFKAPSGFQPVGQIKKQRGMESVSFWLPQAPPGYVSLGCIASKGTPKQQDFCTLRCMRSDMVTGDQFLEESVLDPTDAKFGTVPFSIWVVANDLGTFFVRAGSRKPPRRFALKLADPYLHSGSDDTVIDAEIRTFSAALFDDYGGLVVPLFNISLSGIAFSLHGRPEYSNTTVSFSLAARSYNDKYESWEPIVEPMDGFLR</sequence>